<proteinExistence type="predicted"/>
<feature type="compositionally biased region" description="Gly residues" evidence="3">
    <location>
        <begin position="266"/>
        <end position="281"/>
    </location>
</feature>
<reference evidence="5" key="1">
    <citation type="journal article" date="2014" name="Int. J. Syst. Evol. Microbiol.">
        <title>Complete genome sequence of Corynebacterium casei LMG S-19264T (=DSM 44701T), isolated from a smear-ripened cheese.</title>
        <authorList>
            <consortium name="US DOE Joint Genome Institute (JGI-PGF)"/>
            <person name="Walter F."/>
            <person name="Albersmeier A."/>
            <person name="Kalinowski J."/>
            <person name="Ruckert C."/>
        </authorList>
    </citation>
    <scope>NUCLEOTIDE SEQUENCE</scope>
    <source>
        <strain evidence="5">JCM 5016</strain>
    </source>
</reference>
<sequence length="575" mass="60663">MTVTGEEHARQEQRPPGPRHAADRTRARLGHAHVYIDIGFVRIQRYLARTAKLRGRRAASDHLARATDSEAVAAALPPGLAGLAEANPEAGRADGVISLRLAPHAPHAPDSLDARDRLVQDVIDAVFAGLREEFPGAELEAVWGTGESYLAARMRDMVPRQARGEVRVELPAPAEFPLAQPCRLCHTDPAAGTAQVPGERREQAVCPDCARRLAHDRRALARERRGDGDASAESRLQKAIGCAPAPDTLQELAEHTLDLDHTRQGAGKGTGGGAAKGGGSGAHSRDGGPRGTQLATVYIDGNAVGAFFRALASAASASAELRRAKETISAELAEATVMALHLATEQVMEGPARTGPLLVVPHVVGGDDVLVSLPADRAWTFTLTYLEMFHDLLAETTGPVLRLLPAPRPEPPTASAGIVFAHSTYPMNLVVDLAEERLTRAKRATSGAACSVDFVDVTADGPHGTADPALPLAALDARTRAALAALARTPAAHRRELAAAVRAHGPLIAARTVGARVGHRQLADAFDLFLPPDDTGTHDFRSFPGSSGSLDSPGSPPPLISLSHALRIARWWPTS</sequence>
<keyword evidence="6" id="KW-1185">Reference proteome</keyword>
<dbReference type="InterPro" id="IPR054767">
    <property type="entry name" value="Cas10-Cmr2_palm2"/>
</dbReference>
<dbReference type="GO" id="GO:0051607">
    <property type="term" value="P:defense response to virus"/>
    <property type="evidence" value="ECO:0007669"/>
    <property type="project" value="UniProtKB-KW"/>
</dbReference>
<feature type="compositionally biased region" description="Basic and acidic residues" evidence="3">
    <location>
        <begin position="1"/>
        <end position="13"/>
    </location>
</feature>
<evidence type="ECO:0000259" key="4">
    <source>
        <dbReference type="Pfam" id="PF22335"/>
    </source>
</evidence>
<dbReference type="RefSeq" id="WP_190057157.1">
    <property type="nucleotide sequence ID" value="NZ_BMWH01000006.1"/>
</dbReference>
<dbReference type="Gene3D" id="3.30.70.270">
    <property type="match status" value="1"/>
</dbReference>
<evidence type="ECO:0000313" key="5">
    <source>
        <dbReference type="EMBL" id="GGZ83513.1"/>
    </source>
</evidence>
<dbReference type="InterPro" id="IPR043128">
    <property type="entry name" value="Rev_trsase/Diguanyl_cyclase"/>
</dbReference>
<dbReference type="GO" id="GO:0000166">
    <property type="term" value="F:nucleotide binding"/>
    <property type="evidence" value="ECO:0007669"/>
    <property type="project" value="UniProtKB-KW"/>
</dbReference>
<evidence type="ECO:0000256" key="2">
    <source>
        <dbReference type="ARBA" id="ARBA00023118"/>
    </source>
</evidence>
<comment type="caution">
    <text evidence="5">The sequence shown here is derived from an EMBL/GenBank/DDBJ whole genome shotgun (WGS) entry which is preliminary data.</text>
</comment>
<gene>
    <name evidence="5" type="ORF">GCM10010389_21710</name>
</gene>
<dbReference type="Pfam" id="PF22335">
    <property type="entry name" value="Cas10-Cmr2_palm2"/>
    <property type="match status" value="1"/>
</dbReference>
<evidence type="ECO:0000313" key="6">
    <source>
        <dbReference type="Proteomes" id="UP000623010"/>
    </source>
</evidence>
<organism evidence="5 6">
    <name type="scientific">Streptomyces echinoruber</name>
    <dbReference type="NCBI Taxonomy" id="68898"/>
    <lineage>
        <taxon>Bacteria</taxon>
        <taxon>Bacillati</taxon>
        <taxon>Actinomycetota</taxon>
        <taxon>Actinomycetes</taxon>
        <taxon>Kitasatosporales</taxon>
        <taxon>Streptomycetaceae</taxon>
        <taxon>Streptomyces</taxon>
    </lineage>
</organism>
<evidence type="ECO:0000256" key="1">
    <source>
        <dbReference type="ARBA" id="ARBA00022741"/>
    </source>
</evidence>
<dbReference type="EMBL" id="BMWH01000006">
    <property type="protein sequence ID" value="GGZ83513.1"/>
    <property type="molecule type" value="Genomic_DNA"/>
</dbReference>
<keyword evidence="2" id="KW-0051">Antiviral defense</keyword>
<dbReference type="AlphaFoldDB" id="A0A918VAA1"/>
<name>A0A918VAA1_9ACTN</name>
<evidence type="ECO:0000256" key="3">
    <source>
        <dbReference type="SAM" id="MobiDB-lite"/>
    </source>
</evidence>
<feature type="domain" description="Cas10/Cmr2 second palm" evidence="4">
    <location>
        <begin position="294"/>
        <end position="445"/>
    </location>
</feature>
<protein>
    <recommendedName>
        <fullName evidence="4">Cas10/Cmr2 second palm domain-containing protein</fullName>
    </recommendedName>
</protein>
<accession>A0A918VAA1</accession>
<reference evidence="5" key="2">
    <citation type="submission" date="2020-09" db="EMBL/GenBank/DDBJ databases">
        <authorList>
            <person name="Sun Q."/>
            <person name="Ohkuma M."/>
        </authorList>
    </citation>
    <scope>NUCLEOTIDE SEQUENCE</scope>
    <source>
        <strain evidence="5">JCM 5016</strain>
    </source>
</reference>
<keyword evidence="1" id="KW-0547">Nucleotide-binding</keyword>
<feature type="region of interest" description="Disordered" evidence="3">
    <location>
        <begin position="262"/>
        <end position="289"/>
    </location>
</feature>
<feature type="region of interest" description="Disordered" evidence="3">
    <location>
        <begin position="1"/>
        <end position="25"/>
    </location>
</feature>
<dbReference type="Proteomes" id="UP000623010">
    <property type="component" value="Unassembled WGS sequence"/>
</dbReference>